<sequence>MGGWNYPQSNAQAGPSKPSNSAVDRSRQSTNVTYTHWSQQHLEANPDAGFELFAGLMHMSGSNEPPPPIPRSAFRNNNHGEARPTDSTYSVLSSSTRNTDYTLGTPYSTISSSSSSAYPVANTVPDIPLTSWMLPPENKEQSTLSGSTSYRNGFSMTSNQHGPSRAHPSRSSSDHASSTTHHLPSALKQTTSSSSINTVNAFAPLPSNNGFRVPTQQNIPPAEHIRRDGHLPATLYPHARFGFEEGEIMDEARFDDRPSALKINAVNRSDNIWDFPRPNTLNNHQFAKPYSLAQNQGKGKEKEVAVHYAANGGTQATRWDESSESSEYDDEAEAQDGYMRNCEPMIKNDKRKYKSMNLLGSSPAPRQASAAPSKTEHDAASQTTKRSRDRSVTSEGSAYEPVSATGRSRTHHHSHPQDEYDSEGVTDQPCKTGERQRMAFIELPQPFQRNPKRREAYVFLDIPPVPTKSLRKAAIVARERTIGGALTGLESLDEADEEVESEESEEEPEVVIEGDKFLTADEEKDVQRDTCHQCQEVSKEAKMSCCNTEVECSLRYCQSCVEERYDFYFDAESRLFICPVCQGYCNCAPCLDKSKLMEKLHLAEIMDGSTEEFRRILNKYKNVQSFLEAMGASKAPPVPRTIIHGIRIVRKAEDTLSRPIPQDVYHQLMQPGKMEVTYRSMISLAGPITWAFPKASANKKRKAHKTAAPEGDFDDGGQEDSDSDFDEVRERKRSKPNKKKSRHAPVPTNPALPATPFEFAVDSAGQILIGNDGCPVINPLDSPQAKCSPTKRNGKKQVTFSADLEAPSGESQYGAHDSLAETQRLTAEAMQQAVQYIQQQLQQQRRHSTDPDSNPDFRLDPAFEEFLNEDAEAGQMAKQIMESSEFPADEQASAEPQPDSHTLAELHAAAISADAPPNEQQQDTPAGLQTVNVDATTGPQEDPFNLNLEDNTFDSVLARVQHFQNDPPDSELDAIFDVFTHNGADDGHDERAYDGVEGGSDERTFDISMETVCAATTEV</sequence>
<reference evidence="1" key="1">
    <citation type="submission" date="2023-04" db="EMBL/GenBank/DDBJ databases">
        <title>Draft Genome sequencing of Naganishia species isolated from polar environments using Oxford Nanopore Technology.</title>
        <authorList>
            <person name="Leo P."/>
            <person name="Venkateswaran K."/>
        </authorList>
    </citation>
    <scope>NUCLEOTIDE SEQUENCE</scope>
    <source>
        <strain evidence="1">MNA-CCFEE 5262</strain>
    </source>
</reference>
<gene>
    <name evidence="1" type="ORF">QFC20_002651</name>
</gene>
<proteinExistence type="predicted"/>
<accession>A0ACC2WHQ4</accession>
<evidence type="ECO:0000313" key="1">
    <source>
        <dbReference type="EMBL" id="KAJ9111157.1"/>
    </source>
</evidence>
<evidence type="ECO:0000313" key="2">
    <source>
        <dbReference type="Proteomes" id="UP001230649"/>
    </source>
</evidence>
<dbReference type="Proteomes" id="UP001230649">
    <property type="component" value="Unassembled WGS sequence"/>
</dbReference>
<protein>
    <submittedName>
        <fullName evidence="1">Uncharacterized protein</fullName>
    </submittedName>
</protein>
<name>A0ACC2WHQ4_9TREE</name>
<dbReference type="EMBL" id="JASBWS010000020">
    <property type="protein sequence ID" value="KAJ9111157.1"/>
    <property type="molecule type" value="Genomic_DNA"/>
</dbReference>
<organism evidence="1 2">
    <name type="scientific">Naganishia adeliensis</name>
    <dbReference type="NCBI Taxonomy" id="92952"/>
    <lineage>
        <taxon>Eukaryota</taxon>
        <taxon>Fungi</taxon>
        <taxon>Dikarya</taxon>
        <taxon>Basidiomycota</taxon>
        <taxon>Agaricomycotina</taxon>
        <taxon>Tremellomycetes</taxon>
        <taxon>Filobasidiales</taxon>
        <taxon>Filobasidiaceae</taxon>
        <taxon>Naganishia</taxon>
    </lineage>
</organism>
<comment type="caution">
    <text evidence="1">The sequence shown here is derived from an EMBL/GenBank/DDBJ whole genome shotgun (WGS) entry which is preliminary data.</text>
</comment>
<keyword evidence="2" id="KW-1185">Reference proteome</keyword>